<gene>
    <name evidence="3" type="ORF">D5R97_04865</name>
</gene>
<dbReference type="SUPFAM" id="SSF53098">
    <property type="entry name" value="Ribonuclease H-like"/>
    <property type="match status" value="1"/>
</dbReference>
<sequence length="186" mass="21223">MKFIALDVETANSDCGSICQVGIATFEENAISDTWETLVNPRDYFSSFNISIHGINRGQVLEAPTFEEIFCVLEDKLKDQVVLHHTAFDKRALSRAAQKYGLELFQARWLDTAKVVRRTWQKYAVRGYSLKNVARELGISFNHHDALEDAIAAGKIMVHVLEESGLSLDHWLDLVDKPRKKRRFTV</sequence>
<reference evidence="3 4" key="1">
    <citation type="submission" date="2018-08" db="EMBL/GenBank/DDBJ databases">
        <title>The metabolism and importance of syntrophic acetate oxidation coupled to methane or sulfide production in haloalkaline environments.</title>
        <authorList>
            <person name="Timmers P.H.A."/>
            <person name="Vavourakis C.D."/>
            <person name="Sorokin D.Y."/>
            <person name="Sinninghe Damste J.S."/>
            <person name="Muyzer G."/>
            <person name="Stams A.J.M."/>
            <person name="Plugge C.M."/>
        </authorList>
    </citation>
    <scope>NUCLEOTIDE SEQUENCE [LARGE SCALE GENOMIC DNA]</scope>
    <source>
        <strain evidence="3">MSAO_Bac1</strain>
    </source>
</reference>
<protein>
    <submittedName>
        <fullName evidence="3">Transposase</fullName>
    </submittedName>
</protein>
<comment type="caution">
    <text evidence="3">The sequence shown here is derived from an EMBL/GenBank/DDBJ whole genome shotgun (WGS) entry which is preliminary data.</text>
</comment>
<evidence type="ECO:0000313" key="3">
    <source>
        <dbReference type="EMBL" id="RQD76078.1"/>
    </source>
</evidence>
<keyword evidence="1" id="KW-0540">Nuclease</keyword>
<evidence type="ECO:0000313" key="4">
    <source>
        <dbReference type="Proteomes" id="UP000285138"/>
    </source>
</evidence>
<dbReference type="InterPro" id="IPR013520">
    <property type="entry name" value="Ribonucl_H"/>
</dbReference>
<dbReference type="PANTHER" id="PTHR30231">
    <property type="entry name" value="DNA POLYMERASE III SUBUNIT EPSILON"/>
    <property type="match status" value="1"/>
</dbReference>
<evidence type="ECO:0000256" key="1">
    <source>
        <dbReference type="ARBA" id="ARBA00022839"/>
    </source>
</evidence>
<name>A0A424YER8_9FIRM</name>
<dbReference type="EMBL" id="QZAA01000131">
    <property type="protein sequence ID" value="RQD76078.1"/>
    <property type="molecule type" value="Genomic_DNA"/>
</dbReference>
<dbReference type="Gene3D" id="3.30.420.10">
    <property type="entry name" value="Ribonuclease H-like superfamily/Ribonuclease H"/>
    <property type="match status" value="1"/>
</dbReference>
<dbReference type="InterPro" id="IPR036397">
    <property type="entry name" value="RNaseH_sf"/>
</dbReference>
<dbReference type="InterPro" id="IPR012337">
    <property type="entry name" value="RNaseH-like_sf"/>
</dbReference>
<dbReference type="GO" id="GO:0005829">
    <property type="term" value="C:cytosol"/>
    <property type="evidence" value="ECO:0007669"/>
    <property type="project" value="TreeGrafter"/>
</dbReference>
<keyword evidence="1" id="KW-0378">Hydrolase</keyword>
<dbReference type="CDD" id="cd06130">
    <property type="entry name" value="DNA_pol_III_epsilon_like"/>
    <property type="match status" value="1"/>
</dbReference>
<dbReference type="Pfam" id="PF00929">
    <property type="entry name" value="RNase_T"/>
    <property type="match status" value="1"/>
</dbReference>
<feature type="domain" description="Exonuclease" evidence="2">
    <location>
        <begin position="2"/>
        <end position="166"/>
    </location>
</feature>
<dbReference type="SMART" id="SM00479">
    <property type="entry name" value="EXOIII"/>
    <property type="match status" value="1"/>
</dbReference>
<dbReference type="AlphaFoldDB" id="A0A424YER8"/>
<dbReference type="GO" id="GO:0003676">
    <property type="term" value="F:nucleic acid binding"/>
    <property type="evidence" value="ECO:0007669"/>
    <property type="project" value="InterPro"/>
</dbReference>
<proteinExistence type="predicted"/>
<accession>A0A424YER8</accession>
<organism evidence="3 4">
    <name type="scientific">Candidatus Syntrophonatronum acetioxidans</name>
    <dbReference type="NCBI Taxonomy" id="1795816"/>
    <lineage>
        <taxon>Bacteria</taxon>
        <taxon>Bacillati</taxon>
        <taxon>Bacillota</taxon>
        <taxon>Clostridia</taxon>
        <taxon>Eubacteriales</taxon>
        <taxon>Syntrophomonadaceae</taxon>
        <taxon>Candidatus Syntrophonatronum</taxon>
    </lineage>
</organism>
<keyword evidence="1" id="KW-0269">Exonuclease</keyword>
<dbReference type="FunFam" id="3.30.420.10:FF:000045">
    <property type="entry name" value="3'-5' exonuclease DinG"/>
    <property type="match status" value="1"/>
</dbReference>
<dbReference type="PANTHER" id="PTHR30231:SF42">
    <property type="entry name" value="EXONUCLEASE"/>
    <property type="match status" value="1"/>
</dbReference>
<dbReference type="GO" id="GO:0008408">
    <property type="term" value="F:3'-5' exonuclease activity"/>
    <property type="evidence" value="ECO:0007669"/>
    <property type="project" value="TreeGrafter"/>
</dbReference>
<dbReference type="Proteomes" id="UP000285138">
    <property type="component" value="Unassembled WGS sequence"/>
</dbReference>
<evidence type="ECO:0000259" key="2">
    <source>
        <dbReference type="SMART" id="SM00479"/>
    </source>
</evidence>